<dbReference type="KEGG" id="qso:IRL76_10000"/>
<organism evidence="2 3">
    <name type="scientific">Qipengyuania soli</name>
    <dbReference type="NCBI Taxonomy" id="2782568"/>
    <lineage>
        <taxon>Bacteria</taxon>
        <taxon>Pseudomonadati</taxon>
        <taxon>Pseudomonadota</taxon>
        <taxon>Alphaproteobacteria</taxon>
        <taxon>Sphingomonadales</taxon>
        <taxon>Erythrobacteraceae</taxon>
        <taxon>Qipengyuania</taxon>
    </lineage>
</organism>
<feature type="chain" id="PRO_5032355181" evidence="1">
    <location>
        <begin position="20"/>
        <end position="151"/>
    </location>
</feature>
<dbReference type="Proteomes" id="UP000594459">
    <property type="component" value="Chromosome"/>
</dbReference>
<sequence>MKKHLVFGLALAISTPAAAQLTPYEDYTVSDSVSTVATVKVKENMIEDYLQGIRDTWVASNEVAKKLGQLESYAVYVSDLPSSGDFNVILVTRFANTADLAPNKARYEAFMKAWGAANEANNRQVTTTVYPNIRSIVGEYMVREVTFLPKK</sequence>
<protein>
    <submittedName>
        <fullName evidence="2">Uncharacterized protein</fullName>
    </submittedName>
</protein>
<dbReference type="EMBL" id="CP064654">
    <property type="protein sequence ID" value="QPC98197.1"/>
    <property type="molecule type" value="Genomic_DNA"/>
</dbReference>
<feature type="signal peptide" evidence="1">
    <location>
        <begin position="1"/>
        <end position="19"/>
    </location>
</feature>
<keyword evidence="1" id="KW-0732">Signal</keyword>
<evidence type="ECO:0000256" key="1">
    <source>
        <dbReference type="SAM" id="SignalP"/>
    </source>
</evidence>
<dbReference type="RefSeq" id="WP_200981204.1">
    <property type="nucleotide sequence ID" value="NZ_CP064654.1"/>
</dbReference>
<name>A0A7S8F311_9SPHN</name>
<evidence type="ECO:0000313" key="3">
    <source>
        <dbReference type="Proteomes" id="UP000594459"/>
    </source>
</evidence>
<dbReference type="AlphaFoldDB" id="A0A7S8F311"/>
<reference evidence="2 3" key="1">
    <citation type="submission" date="2020-11" db="EMBL/GenBank/DDBJ databases">
        <title>The genome sequence of Erythrobacter sp. 6D36.</title>
        <authorList>
            <person name="Liu Y."/>
        </authorList>
    </citation>
    <scope>NUCLEOTIDE SEQUENCE [LARGE SCALE GENOMIC DNA]</scope>
    <source>
        <strain evidence="2 3">6D36</strain>
    </source>
</reference>
<accession>A0A7S8F311</accession>
<proteinExistence type="predicted"/>
<gene>
    <name evidence="2" type="ORF">IRL76_10000</name>
</gene>
<evidence type="ECO:0000313" key="2">
    <source>
        <dbReference type="EMBL" id="QPC98197.1"/>
    </source>
</evidence>
<keyword evidence="3" id="KW-1185">Reference proteome</keyword>